<dbReference type="PANTHER" id="PTHR43238">
    <property type="entry name" value="GDP-L-FUCOSE SYNTHASE"/>
    <property type="match status" value="1"/>
</dbReference>
<dbReference type="FunFam" id="3.40.50.720:FF:000101">
    <property type="entry name" value="GDP-L-fucose synthase"/>
    <property type="match status" value="1"/>
</dbReference>
<dbReference type="EC" id="1.1.1.271" evidence="3 9"/>
<evidence type="ECO:0000256" key="6">
    <source>
        <dbReference type="ARBA" id="ARBA00023235"/>
    </source>
</evidence>
<keyword evidence="5 9" id="KW-0560">Oxidoreductase</keyword>
<protein>
    <recommendedName>
        <fullName evidence="3 9">GDP-L-fucose synthase</fullName>
        <ecNumber evidence="3 9">1.1.1.271</ecNumber>
    </recommendedName>
    <alternativeName>
        <fullName evidence="9">GDP-4-keto-6-deoxy-D-mannose-3,5-epimerase-4-reductase</fullName>
    </alternativeName>
</protein>
<keyword evidence="4 9" id="KW-0521">NADP</keyword>
<evidence type="ECO:0000259" key="10">
    <source>
        <dbReference type="Pfam" id="PF01370"/>
    </source>
</evidence>
<dbReference type="InterPro" id="IPR028614">
    <property type="entry name" value="GDP_fucose/colitose_synth"/>
</dbReference>
<comment type="function">
    <text evidence="9">Catalyzes the two-step NADP-dependent conversion of GDP-4-dehydro-6-deoxy-D-mannose to GDP-fucose, involving an epimerase and a reductase reaction.</text>
</comment>
<feature type="site" description="Important for catalytic activity" evidence="9">
    <location>
        <position position="110"/>
    </location>
</feature>
<name>H1Y2F7_9SPHI</name>
<evidence type="ECO:0000256" key="3">
    <source>
        <dbReference type="ARBA" id="ARBA00012371"/>
    </source>
</evidence>
<comment type="pathway">
    <text evidence="1 9">Nucleotide-sugar biosynthesis; GDP-L-fucose biosynthesis via de novo pathway; GDP-L-fucose from GDP-alpha-D-mannose: step 2/2.</text>
</comment>
<dbReference type="HOGENOM" id="CLU_007383_18_0_10"/>
<sequence>MEKEAKIYIAGHRGMVGSAIHRKLVAEGFTNFVTRTSDTLDLRDQKQVAVFFAQEKPDYVFMAAAKVGGIVANNTYRAEFLYDNLQIQNNVIHQSHLNGVKKLLFLGSSCIYPKMAPQPLKEDYLLTGTLEETNEPYAIAKIAGIKMCDAYRAQYGCNYISVMPTNLYGYNDNYHPQNSHVLPALIRRFHEAKVNGTPSVTIWGTGSPKREFLFADDLAAACYYLMENYDEPNLINIGTGEDLSIKELAELIKKTIGYEGEINFDTSKPDGTPRKLMDVSKLHSKGWKHTIDLPEGIQLAYQDFLSKQ</sequence>
<evidence type="ECO:0000256" key="2">
    <source>
        <dbReference type="ARBA" id="ARBA00005959"/>
    </source>
</evidence>
<feature type="binding site" evidence="9">
    <location>
        <position position="141"/>
    </location>
    <ligand>
        <name>NADP(+)</name>
        <dbReference type="ChEBI" id="CHEBI:58349"/>
    </ligand>
</feature>
<evidence type="ECO:0000256" key="9">
    <source>
        <dbReference type="HAMAP-Rule" id="MF_00956"/>
    </source>
</evidence>
<keyword evidence="6 9" id="KW-0413">Isomerase</keyword>
<dbReference type="eggNOG" id="COG0451">
    <property type="taxonomic scope" value="Bacteria"/>
</dbReference>
<evidence type="ECO:0000256" key="1">
    <source>
        <dbReference type="ARBA" id="ARBA00004883"/>
    </source>
</evidence>
<dbReference type="GO" id="GO:0070401">
    <property type="term" value="F:NADP+ binding"/>
    <property type="evidence" value="ECO:0007669"/>
    <property type="project" value="UniProtKB-UniRule"/>
</dbReference>
<feature type="binding site" evidence="9">
    <location>
        <position position="210"/>
    </location>
    <ligand>
        <name>substrate</name>
    </ligand>
</feature>
<feature type="binding site" evidence="9">
    <location>
        <position position="188"/>
    </location>
    <ligand>
        <name>substrate</name>
    </ligand>
</feature>
<feature type="binding site" evidence="9">
    <location>
        <position position="180"/>
    </location>
    <ligand>
        <name>NADP(+)</name>
        <dbReference type="ChEBI" id="CHEBI:58349"/>
    </ligand>
</feature>
<feature type="binding site" evidence="9">
    <location>
        <position position="270"/>
    </location>
    <ligand>
        <name>substrate</name>
    </ligand>
</feature>
<evidence type="ECO:0000313" key="11">
    <source>
        <dbReference type="EMBL" id="EHQ28005.1"/>
    </source>
</evidence>
<evidence type="ECO:0000256" key="4">
    <source>
        <dbReference type="ARBA" id="ARBA00022857"/>
    </source>
</evidence>
<feature type="binding site" evidence="9">
    <location>
        <begin position="11"/>
        <end position="17"/>
    </location>
    <ligand>
        <name>NADP(+)</name>
        <dbReference type="ChEBI" id="CHEBI:58349"/>
    </ligand>
</feature>
<accession>H1Y2F7</accession>
<feature type="site" description="Important for catalytic activity" evidence="9">
    <location>
        <position position="108"/>
    </location>
</feature>
<keyword evidence="12" id="KW-1185">Reference proteome</keyword>
<dbReference type="UniPathway" id="UPA00128">
    <property type="reaction ID" value="UER00191"/>
</dbReference>
<dbReference type="SUPFAM" id="SSF51735">
    <property type="entry name" value="NAD(P)-binding Rossmann-fold domains"/>
    <property type="match status" value="1"/>
</dbReference>
<keyword evidence="7 9" id="KW-0511">Multifunctional enzyme</keyword>
<dbReference type="STRING" id="714943.Mucpa_3913"/>
<dbReference type="InterPro" id="IPR001509">
    <property type="entry name" value="Epimerase_deHydtase"/>
</dbReference>
<organism evidence="11 12">
    <name type="scientific">Mucilaginibacter paludis DSM 18603</name>
    <dbReference type="NCBI Taxonomy" id="714943"/>
    <lineage>
        <taxon>Bacteria</taxon>
        <taxon>Pseudomonadati</taxon>
        <taxon>Bacteroidota</taxon>
        <taxon>Sphingobacteriia</taxon>
        <taxon>Sphingobacteriales</taxon>
        <taxon>Sphingobacteriaceae</taxon>
        <taxon>Mucilaginibacter</taxon>
    </lineage>
</organism>
<dbReference type="GO" id="GO:0050577">
    <property type="term" value="F:GDP-L-fucose synthase activity"/>
    <property type="evidence" value="ECO:0007669"/>
    <property type="project" value="UniProtKB-UniRule"/>
</dbReference>
<evidence type="ECO:0000256" key="8">
    <source>
        <dbReference type="ARBA" id="ARBA00051935"/>
    </source>
</evidence>
<dbReference type="AlphaFoldDB" id="H1Y2F7"/>
<feature type="domain" description="NAD-dependent epimerase/dehydratase" evidence="10">
    <location>
        <begin position="7"/>
        <end position="238"/>
    </location>
</feature>
<dbReference type="OrthoDB" id="9811425at2"/>
<dbReference type="RefSeq" id="WP_008508715.1">
    <property type="nucleotide sequence ID" value="NZ_CM001403.1"/>
</dbReference>
<feature type="binding site" evidence="9">
    <location>
        <begin position="106"/>
        <end position="109"/>
    </location>
    <ligand>
        <name>NADP(+)</name>
        <dbReference type="ChEBI" id="CHEBI:58349"/>
    </ligand>
</feature>
<feature type="active site" description="Proton donor/acceptor" evidence="9">
    <location>
        <position position="137"/>
    </location>
</feature>
<dbReference type="EMBL" id="CM001403">
    <property type="protein sequence ID" value="EHQ28005.1"/>
    <property type="molecule type" value="Genomic_DNA"/>
</dbReference>
<gene>
    <name evidence="9" type="primary">fcl</name>
    <name evidence="11" type="ORF">Mucpa_3913</name>
</gene>
<feature type="binding site" evidence="9">
    <location>
        <position position="203"/>
    </location>
    <ligand>
        <name>substrate</name>
    </ligand>
</feature>
<evidence type="ECO:0000256" key="5">
    <source>
        <dbReference type="ARBA" id="ARBA00023002"/>
    </source>
</evidence>
<comment type="similarity">
    <text evidence="2 9">Belongs to the NAD(P)-dependent epimerase/dehydratase family. Fucose synthase subfamily.</text>
</comment>
<dbReference type="HAMAP" id="MF_00956">
    <property type="entry name" value="GDP_fucose_synth"/>
    <property type="match status" value="1"/>
</dbReference>
<feature type="binding site" evidence="9">
    <location>
        <begin position="164"/>
        <end position="167"/>
    </location>
    <ligand>
        <name>NADP(+)</name>
        <dbReference type="ChEBI" id="CHEBI:58349"/>
    </ligand>
</feature>
<comment type="catalytic activity">
    <reaction evidence="8 9">
        <text>GDP-beta-L-fucose + NADP(+) = GDP-4-dehydro-alpha-D-rhamnose + NADPH + H(+)</text>
        <dbReference type="Rhea" id="RHEA:18885"/>
        <dbReference type="ChEBI" id="CHEBI:15378"/>
        <dbReference type="ChEBI" id="CHEBI:57273"/>
        <dbReference type="ChEBI" id="CHEBI:57783"/>
        <dbReference type="ChEBI" id="CHEBI:57964"/>
        <dbReference type="ChEBI" id="CHEBI:58349"/>
        <dbReference type="EC" id="1.1.1.271"/>
    </reaction>
</comment>
<reference evidence="11" key="1">
    <citation type="submission" date="2011-09" db="EMBL/GenBank/DDBJ databases">
        <title>The permanent draft genome of Mucilaginibacter paludis DSM 18603.</title>
        <authorList>
            <consortium name="US DOE Joint Genome Institute (JGI-PGF)"/>
            <person name="Lucas S."/>
            <person name="Han J."/>
            <person name="Lapidus A."/>
            <person name="Bruce D."/>
            <person name="Goodwin L."/>
            <person name="Pitluck S."/>
            <person name="Peters L."/>
            <person name="Kyrpides N."/>
            <person name="Mavromatis K."/>
            <person name="Ivanova N."/>
            <person name="Mikhailova N."/>
            <person name="Held B."/>
            <person name="Detter J.C."/>
            <person name="Tapia R."/>
            <person name="Han C."/>
            <person name="Land M."/>
            <person name="Hauser L."/>
            <person name="Markowitz V."/>
            <person name="Cheng J.-F."/>
            <person name="Hugenholtz P."/>
            <person name="Woyke T."/>
            <person name="Wu D."/>
            <person name="Tindall B."/>
            <person name="Brambilla E."/>
            <person name="Klenk H.-P."/>
            <person name="Eisen J.A."/>
        </authorList>
    </citation>
    <scope>NUCLEOTIDE SEQUENCE [LARGE SCALE GENOMIC DNA]</scope>
    <source>
        <strain evidence="11">DSM 18603</strain>
    </source>
</reference>
<evidence type="ECO:0000256" key="7">
    <source>
        <dbReference type="ARBA" id="ARBA00023268"/>
    </source>
</evidence>
<dbReference type="PANTHER" id="PTHR43238:SF1">
    <property type="entry name" value="GDP-L-FUCOSE SYNTHASE"/>
    <property type="match status" value="1"/>
</dbReference>
<evidence type="ECO:0000313" key="12">
    <source>
        <dbReference type="Proteomes" id="UP000002774"/>
    </source>
</evidence>
<proteinExistence type="inferred from homology"/>
<dbReference type="Gene3D" id="3.90.25.10">
    <property type="entry name" value="UDP-galactose 4-epimerase, domain 1"/>
    <property type="match status" value="1"/>
</dbReference>
<dbReference type="Pfam" id="PF01370">
    <property type="entry name" value="Epimerase"/>
    <property type="match status" value="1"/>
</dbReference>
<dbReference type="InterPro" id="IPR036291">
    <property type="entry name" value="NAD(P)-bd_dom_sf"/>
</dbReference>
<dbReference type="Proteomes" id="UP000002774">
    <property type="component" value="Chromosome"/>
</dbReference>
<dbReference type="GO" id="GO:0016853">
    <property type="term" value="F:isomerase activity"/>
    <property type="evidence" value="ECO:0007669"/>
    <property type="project" value="UniProtKB-KW"/>
</dbReference>
<dbReference type="GO" id="GO:0042351">
    <property type="term" value="P:'de novo' GDP-L-fucose biosynthetic process"/>
    <property type="evidence" value="ECO:0007669"/>
    <property type="project" value="UniProtKB-UniRule"/>
</dbReference>
<dbReference type="Gene3D" id="3.40.50.720">
    <property type="entry name" value="NAD(P)-binding Rossmann-like Domain"/>
    <property type="match status" value="1"/>
</dbReference>
<dbReference type="CDD" id="cd05239">
    <property type="entry name" value="GDP_FS_SDR_e"/>
    <property type="match status" value="1"/>
</dbReference>